<gene>
    <name evidence="7" type="ORF">LTR78_009431</name>
</gene>
<organism evidence="7 8">
    <name type="scientific">Recurvomyces mirabilis</name>
    <dbReference type="NCBI Taxonomy" id="574656"/>
    <lineage>
        <taxon>Eukaryota</taxon>
        <taxon>Fungi</taxon>
        <taxon>Dikarya</taxon>
        <taxon>Ascomycota</taxon>
        <taxon>Pezizomycotina</taxon>
        <taxon>Dothideomycetes</taxon>
        <taxon>Dothideomycetidae</taxon>
        <taxon>Mycosphaerellales</taxon>
        <taxon>Teratosphaeriaceae</taxon>
        <taxon>Recurvomyces</taxon>
    </lineage>
</organism>
<dbReference type="SUPFAM" id="SSF48264">
    <property type="entry name" value="Cytochrome P450"/>
    <property type="match status" value="1"/>
</dbReference>
<evidence type="ECO:0000313" key="8">
    <source>
        <dbReference type="Proteomes" id="UP001274830"/>
    </source>
</evidence>
<dbReference type="EMBL" id="JAUTXT010000052">
    <property type="protein sequence ID" value="KAK3670739.1"/>
    <property type="molecule type" value="Genomic_DNA"/>
</dbReference>
<dbReference type="Gene3D" id="1.10.630.10">
    <property type="entry name" value="Cytochrome P450"/>
    <property type="match status" value="1"/>
</dbReference>
<dbReference type="PANTHER" id="PTHR46300:SF2">
    <property type="entry name" value="CYTOCHROME P450 MONOOXYGENASE ALNH-RELATED"/>
    <property type="match status" value="1"/>
</dbReference>
<name>A0AAE0TNU3_9PEZI</name>
<keyword evidence="8" id="KW-1185">Reference proteome</keyword>
<evidence type="ECO:0000256" key="6">
    <source>
        <dbReference type="SAM" id="SignalP"/>
    </source>
</evidence>
<keyword evidence="3" id="KW-0560">Oxidoreductase</keyword>
<evidence type="ECO:0008006" key="9">
    <source>
        <dbReference type="Google" id="ProtNLM"/>
    </source>
</evidence>
<feature type="chain" id="PRO_5042274192" description="Cytochrome P450" evidence="6">
    <location>
        <begin position="21"/>
        <end position="174"/>
    </location>
</feature>
<keyword evidence="6" id="KW-0732">Signal</keyword>
<evidence type="ECO:0000256" key="4">
    <source>
        <dbReference type="ARBA" id="ARBA00023004"/>
    </source>
</evidence>
<evidence type="ECO:0000256" key="3">
    <source>
        <dbReference type="ARBA" id="ARBA00023002"/>
    </source>
</evidence>
<evidence type="ECO:0000313" key="7">
    <source>
        <dbReference type="EMBL" id="KAK3670739.1"/>
    </source>
</evidence>
<keyword evidence="2" id="KW-0479">Metal-binding</keyword>
<reference evidence="7" key="1">
    <citation type="submission" date="2023-07" db="EMBL/GenBank/DDBJ databases">
        <title>Black Yeasts Isolated from many extreme environments.</title>
        <authorList>
            <person name="Coleine C."/>
            <person name="Stajich J.E."/>
            <person name="Selbmann L."/>
        </authorList>
    </citation>
    <scope>NUCLEOTIDE SEQUENCE</scope>
    <source>
        <strain evidence="7">CCFEE 5485</strain>
    </source>
</reference>
<feature type="signal peptide" evidence="6">
    <location>
        <begin position="1"/>
        <end position="20"/>
    </location>
</feature>
<dbReference type="InterPro" id="IPR001128">
    <property type="entry name" value="Cyt_P450"/>
</dbReference>
<dbReference type="AlphaFoldDB" id="A0AAE0TNU3"/>
<evidence type="ECO:0000256" key="1">
    <source>
        <dbReference type="ARBA" id="ARBA00010617"/>
    </source>
</evidence>
<dbReference type="Proteomes" id="UP001274830">
    <property type="component" value="Unassembled WGS sequence"/>
</dbReference>
<keyword evidence="5" id="KW-0503">Monooxygenase</keyword>
<dbReference type="InterPro" id="IPR036396">
    <property type="entry name" value="Cyt_P450_sf"/>
</dbReference>
<evidence type="ECO:0000256" key="2">
    <source>
        <dbReference type="ARBA" id="ARBA00022723"/>
    </source>
</evidence>
<proteinExistence type="inferred from homology"/>
<dbReference type="GO" id="GO:0004497">
    <property type="term" value="F:monooxygenase activity"/>
    <property type="evidence" value="ECO:0007669"/>
    <property type="project" value="UniProtKB-KW"/>
</dbReference>
<dbReference type="Pfam" id="PF00067">
    <property type="entry name" value="p450"/>
    <property type="match status" value="1"/>
</dbReference>
<dbReference type="PANTHER" id="PTHR46300">
    <property type="entry name" value="P450, PUTATIVE (EUROFUNG)-RELATED-RELATED"/>
    <property type="match status" value="1"/>
</dbReference>
<sequence>MLASIFLTIIALVAVYYIAAQSIKTRCLPQGTRLPDGPPGRSFVGNLPDIPPKHSWLKFYEWKKKYGDLYRIKLAGRTNIIVSTEEIANDLLRERGNIYSSREQLPMAAQLLSDNLRPLLLPYGSEWREVRKLMHSLTNVSMTSSYEPVQEEESTRMVRDLIREPRAYERWFHR</sequence>
<accession>A0AAE0TNU3</accession>
<dbReference type="InterPro" id="IPR050364">
    <property type="entry name" value="Cytochrome_P450_fung"/>
</dbReference>
<keyword evidence="4" id="KW-0408">Iron</keyword>
<comment type="caution">
    <text evidence="7">The sequence shown here is derived from an EMBL/GenBank/DDBJ whole genome shotgun (WGS) entry which is preliminary data.</text>
</comment>
<dbReference type="GO" id="GO:0005506">
    <property type="term" value="F:iron ion binding"/>
    <property type="evidence" value="ECO:0007669"/>
    <property type="project" value="InterPro"/>
</dbReference>
<dbReference type="GO" id="GO:0016705">
    <property type="term" value="F:oxidoreductase activity, acting on paired donors, with incorporation or reduction of molecular oxygen"/>
    <property type="evidence" value="ECO:0007669"/>
    <property type="project" value="InterPro"/>
</dbReference>
<comment type="similarity">
    <text evidence="1">Belongs to the cytochrome P450 family.</text>
</comment>
<dbReference type="GO" id="GO:0020037">
    <property type="term" value="F:heme binding"/>
    <property type="evidence" value="ECO:0007669"/>
    <property type="project" value="InterPro"/>
</dbReference>
<protein>
    <recommendedName>
        <fullName evidence="9">Cytochrome P450</fullName>
    </recommendedName>
</protein>
<evidence type="ECO:0000256" key="5">
    <source>
        <dbReference type="ARBA" id="ARBA00023033"/>
    </source>
</evidence>